<dbReference type="RefSeq" id="WP_192282414.1">
    <property type="nucleotide sequence ID" value="NZ_JBHSTT010000060.1"/>
</dbReference>
<organism evidence="1 2">
    <name type="scientific">Methylorubrum zatmanii</name>
    <dbReference type="NCBI Taxonomy" id="29429"/>
    <lineage>
        <taxon>Bacteria</taxon>
        <taxon>Pseudomonadati</taxon>
        <taxon>Pseudomonadota</taxon>
        <taxon>Alphaproteobacteria</taxon>
        <taxon>Hyphomicrobiales</taxon>
        <taxon>Methylobacteriaceae</taxon>
        <taxon>Methylorubrum</taxon>
    </lineage>
</organism>
<sequence length="152" mass="16792">MSQIHMSGLELLFVAADATWRSQAAKVLDRKPSDFGLTLRPEARGKAGTLLRTAFEIRERAHASWCREPEKAPLNEVFPASHSRLNAPESMPRRVKGMVDRCGHVAPLLRSDGPRGDEMVGGDVELRRGASPANVTDTRTRSIRHDIVPFVA</sequence>
<comment type="caution">
    <text evidence="1">The sequence shown here is derived from an EMBL/GenBank/DDBJ whole genome shotgun (WGS) entry which is preliminary data.</text>
</comment>
<accession>A0ABW1WV88</accession>
<gene>
    <name evidence="1" type="ORF">ACFQDP_17445</name>
</gene>
<reference evidence="2" key="1">
    <citation type="journal article" date="2019" name="Int. J. Syst. Evol. Microbiol.">
        <title>The Global Catalogue of Microorganisms (GCM) 10K type strain sequencing project: providing services to taxonomists for standard genome sequencing and annotation.</title>
        <authorList>
            <consortium name="The Broad Institute Genomics Platform"/>
            <consortium name="The Broad Institute Genome Sequencing Center for Infectious Disease"/>
            <person name="Wu L."/>
            <person name="Ma J."/>
        </authorList>
    </citation>
    <scope>NUCLEOTIDE SEQUENCE [LARGE SCALE GENOMIC DNA]</scope>
    <source>
        <strain evidence="2">CCUG 36916</strain>
    </source>
</reference>
<keyword evidence="2" id="KW-1185">Reference proteome</keyword>
<proteinExistence type="predicted"/>
<dbReference type="EMBL" id="JBHSTT010000060">
    <property type="protein sequence ID" value="MFC6391105.1"/>
    <property type="molecule type" value="Genomic_DNA"/>
</dbReference>
<protein>
    <submittedName>
        <fullName evidence="1">Uncharacterized protein</fullName>
    </submittedName>
</protein>
<evidence type="ECO:0000313" key="1">
    <source>
        <dbReference type="EMBL" id="MFC6391105.1"/>
    </source>
</evidence>
<evidence type="ECO:0000313" key="2">
    <source>
        <dbReference type="Proteomes" id="UP001596237"/>
    </source>
</evidence>
<dbReference type="Proteomes" id="UP001596237">
    <property type="component" value="Unassembled WGS sequence"/>
</dbReference>
<name>A0ABW1WV88_9HYPH</name>